<dbReference type="EMBL" id="GQ358203">
    <property type="protein sequence ID" value="ACT46808.1"/>
    <property type="molecule type" value="Genomic_DNA"/>
</dbReference>
<dbReference type="InterPro" id="IPR005822">
    <property type="entry name" value="Ribosomal_uL13"/>
</dbReference>
<dbReference type="NCBIfam" id="TIGR01066">
    <property type="entry name" value="rplM_bact"/>
    <property type="match status" value="1"/>
</dbReference>
<accession>D2ISB6</accession>
<keyword evidence="5" id="KW-0934">Plastid</keyword>
<evidence type="ECO:0000256" key="4">
    <source>
        <dbReference type="RuleBase" id="RU003877"/>
    </source>
</evidence>
<dbReference type="CDD" id="cd00392">
    <property type="entry name" value="Ribosomal_L13"/>
    <property type="match status" value="1"/>
</dbReference>
<evidence type="ECO:0000256" key="1">
    <source>
        <dbReference type="ARBA" id="ARBA00006227"/>
    </source>
</evidence>
<evidence type="ECO:0000256" key="3">
    <source>
        <dbReference type="ARBA" id="ARBA00023274"/>
    </source>
</evidence>
<organism evidence="5">
    <name type="scientific">Cryptomonas paramaecium</name>
    <dbReference type="NCBI Taxonomy" id="2898"/>
    <lineage>
        <taxon>Eukaryota</taxon>
        <taxon>Cryptophyceae</taxon>
        <taxon>Cryptomonadales</taxon>
        <taxon>Cryptomonadaceae</taxon>
        <taxon>Cryptomonas</taxon>
    </lineage>
</organism>
<dbReference type="PANTHER" id="PTHR11545:SF2">
    <property type="entry name" value="LARGE RIBOSOMAL SUBUNIT PROTEIN UL13M"/>
    <property type="match status" value="1"/>
</dbReference>
<geneLocation type="plastid" evidence="5"/>
<keyword evidence="3 4" id="KW-0687">Ribonucleoprotein</keyword>
<dbReference type="InterPro" id="IPR036899">
    <property type="entry name" value="Ribosomal_uL13_sf"/>
</dbReference>
<dbReference type="GO" id="GO:0022625">
    <property type="term" value="C:cytosolic large ribosomal subunit"/>
    <property type="evidence" value="ECO:0007669"/>
    <property type="project" value="TreeGrafter"/>
</dbReference>
<gene>
    <name evidence="5" type="primary">rpl13</name>
    <name evidence="5" type="ORF">CRPAC_p056</name>
</gene>
<proteinExistence type="inferred from homology"/>
<dbReference type="PROSITE" id="PS00783">
    <property type="entry name" value="RIBOSOMAL_L13"/>
    <property type="match status" value="1"/>
</dbReference>
<dbReference type="GO" id="GO:0006412">
    <property type="term" value="P:translation"/>
    <property type="evidence" value="ECO:0007669"/>
    <property type="project" value="InterPro"/>
</dbReference>
<dbReference type="RefSeq" id="YP_003359272.1">
    <property type="nucleotide sequence ID" value="NC_013703.1"/>
</dbReference>
<dbReference type="GeneID" id="8715221"/>
<name>D2ISB6_9CRYP</name>
<dbReference type="AlphaFoldDB" id="D2ISB6"/>
<dbReference type="HAMAP" id="MF_01366">
    <property type="entry name" value="Ribosomal_uL13"/>
    <property type="match status" value="1"/>
</dbReference>
<dbReference type="Pfam" id="PF00572">
    <property type="entry name" value="Ribosomal_L13"/>
    <property type="match status" value="1"/>
</dbReference>
<dbReference type="PANTHER" id="PTHR11545">
    <property type="entry name" value="RIBOSOMAL PROTEIN L13"/>
    <property type="match status" value="1"/>
</dbReference>
<dbReference type="Gene3D" id="3.90.1180.10">
    <property type="entry name" value="Ribosomal protein L13"/>
    <property type="match status" value="1"/>
</dbReference>
<dbReference type="GO" id="GO:0003735">
    <property type="term" value="F:structural constituent of ribosome"/>
    <property type="evidence" value="ECO:0007669"/>
    <property type="project" value="InterPro"/>
</dbReference>
<dbReference type="PIRSF" id="PIRSF002181">
    <property type="entry name" value="Ribosomal_L13"/>
    <property type="match status" value="1"/>
</dbReference>
<evidence type="ECO:0000256" key="2">
    <source>
        <dbReference type="ARBA" id="ARBA00022980"/>
    </source>
</evidence>
<dbReference type="SUPFAM" id="SSF52161">
    <property type="entry name" value="Ribosomal protein L13"/>
    <property type="match status" value="1"/>
</dbReference>
<protein>
    <submittedName>
        <fullName evidence="5">Ribosomal protein L13</fullName>
    </submittedName>
</protein>
<dbReference type="GO" id="GO:0003729">
    <property type="term" value="F:mRNA binding"/>
    <property type="evidence" value="ECO:0007669"/>
    <property type="project" value="TreeGrafter"/>
</dbReference>
<evidence type="ECO:0000313" key="5">
    <source>
        <dbReference type="EMBL" id="ACT46808.1"/>
    </source>
</evidence>
<dbReference type="InterPro" id="IPR023563">
    <property type="entry name" value="Ribosomal_uL13_CS"/>
</dbReference>
<comment type="similarity">
    <text evidence="1 4">Belongs to the universal ribosomal protein uL13 family.</text>
</comment>
<keyword evidence="2 4" id="KW-0689">Ribosomal protein</keyword>
<dbReference type="GO" id="GO:0017148">
    <property type="term" value="P:negative regulation of translation"/>
    <property type="evidence" value="ECO:0007669"/>
    <property type="project" value="TreeGrafter"/>
</dbReference>
<sequence length="143" mass="16606">MNKTIFPKQSIAHPQWFIIDAQEQTLGRISTKIAQTLLGKNNILYTPGYCAQQRVIVVNAKMVKVTGKKKLHKLYCRHTGRPGGFHVKTFEEITHLSPFYTIEQSVKRMLPKNPYGRKLFTKLEIYKDSHHPHTHKKLEKLTP</sequence>
<reference evidence="5" key="1">
    <citation type="journal article" date="2009" name="Genome Biol. Evol.">
        <title>The complete plastid genome sequence of the secondarily nonphotosynthetic alga Cryptomonas paramecium: reduction, compaction, and accelerated evolutionary rate.</title>
        <authorList>
            <person name="Donaher N."/>
            <person name="Tanifuji G."/>
            <person name="Onodera N.T."/>
            <person name="Malfatti S.A."/>
            <person name="Chain P.S."/>
            <person name="Hara Y."/>
            <person name="Archibald J.M."/>
        </authorList>
    </citation>
    <scope>NUCLEOTIDE SEQUENCE</scope>
    <source>
        <strain evidence="5">CCAP977/2a</strain>
    </source>
</reference>
<dbReference type="InterPro" id="IPR005823">
    <property type="entry name" value="Ribosomal_uL13_bac-type"/>
</dbReference>